<dbReference type="Proteomes" id="UP000029878">
    <property type="component" value="Unassembled WGS sequence"/>
</dbReference>
<keyword evidence="1" id="KW-0812">Transmembrane</keyword>
<protein>
    <submittedName>
        <fullName evidence="2">Cytochrome c oxidase, cbb3-type, CcoQ subunit</fullName>
    </submittedName>
</protein>
<keyword evidence="1" id="KW-0472">Membrane</keyword>
<evidence type="ECO:0000313" key="2">
    <source>
        <dbReference type="EMBL" id="TLD82788.1"/>
    </source>
</evidence>
<dbReference type="EMBL" id="JRPL02000015">
    <property type="protein sequence ID" value="TLD82788.1"/>
    <property type="molecule type" value="Genomic_DNA"/>
</dbReference>
<dbReference type="Pfam" id="PF05545">
    <property type="entry name" value="FixQ"/>
    <property type="match status" value="1"/>
</dbReference>
<dbReference type="NCBIfam" id="TIGR02736">
    <property type="entry name" value="cbb3_Q_epsi"/>
    <property type="match status" value="1"/>
</dbReference>
<gene>
    <name evidence="2" type="ORF">LS81_006800</name>
</gene>
<name>A0A4U8S9T2_9HELI</name>
<accession>A0A4U8S9T2</accession>
<dbReference type="InterPro" id="IPR014107">
    <property type="entry name" value="Cyt_c_oxidase_cbb3_CcoQ"/>
</dbReference>
<reference evidence="2 3" key="1">
    <citation type="journal article" date="2014" name="Genome Announc.">
        <title>Draft genome sequences of eight enterohepatic helicobacter species isolated from both laboratory and wild rodents.</title>
        <authorList>
            <person name="Sheh A."/>
            <person name="Shen Z."/>
            <person name="Fox J.G."/>
        </authorList>
    </citation>
    <scope>NUCLEOTIDE SEQUENCE [LARGE SCALE GENOMIC DNA]</scope>
    <source>
        <strain evidence="2 3">ATCC 700114</strain>
    </source>
</reference>
<dbReference type="RefSeq" id="WP_034345941.1">
    <property type="nucleotide sequence ID" value="NZ_FZNG01000054.1"/>
</dbReference>
<evidence type="ECO:0000256" key="1">
    <source>
        <dbReference type="SAM" id="Phobius"/>
    </source>
</evidence>
<dbReference type="InterPro" id="IPR008621">
    <property type="entry name" value="Cbb3-typ_cyt_oxidase_comp"/>
</dbReference>
<sequence length="77" mass="9021">MSLIIYGFDLLSLKGAYLLSTIFLIIWLYAYIYHLYRSQATGEVDYEKYSKLALQDSLDDVLIESCDNKNNKMAERR</sequence>
<evidence type="ECO:0000313" key="3">
    <source>
        <dbReference type="Proteomes" id="UP000029878"/>
    </source>
</evidence>
<dbReference type="OrthoDB" id="5334837at2"/>
<keyword evidence="1" id="KW-1133">Transmembrane helix</keyword>
<dbReference type="AlphaFoldDB" id="A0A4U8S9T2"/>
<proteinExistence type="predicted"/>
<feature type="transmembrane region" description="Helical" evidence="1">
    <location>
        <begin position="16"/>
        <end position="36"/>
    </location>
</feature>
<organism evidence="2 3">
    <name type="scientific">Helicobacter trogontum</name>
    <dbReference type="NCBI Taxonomy" id="50960"/>
    <lineage>
        <taxon>Bacteria</taxon>
        <taxon>Pseudomonadati</taxon>
        <taxon>Campylobacterota</taxon>
        <taxon>Epsilonproteobacteria</taxon>
        <taxon>Campylobacterales</taxon>
        <taxon>Helicobacteraceae</taxon>
        <taxon>Helicobacter</taxon>
    </lineage>
</organism>
<comment type="caution">
    <text evidence="2">The sequence shown here is derived from an EMBL/GenBank/DDBJ whole genome shotgun (WGS) entry which is preliminary data.</text>
</comment>